<name>A0AAV9ICX1_9RHOD</name>
<dbReference type="EMBL" id="JANCYU010000029">
    <property type="protein sequence ID" value="KAK4525264.1"/>
    <property type="molecule type" value="Genomic_DNA"/>
</dbReference>
<reference evidence="6 7" key="1">
    <citation type="submission" date="2022-07" db="EMBL/GenBank/DDBJ databases">
        <title>Genome-wide signatures of adaptation to extreme environments.</title>
        <authorList>
            <person name="Cho C.H."/>
            <person name="Yoon H.S."/>
        </authorList>
    </citation>
    <scope>NUCLEOTIDE SEQUENCE [LARGE SCALE GENOMIC DNA]</scope>
    <source>
        <strain evidence="6 7">108.79 E11</strain>
    </source>
</reference>
<sequence length="224" mass="25387">MGSLGSSTNDACSVHFHLTGFGRFRLVAENPTELLVKQFPSFCEERRELHESATLQTTTVAVTSVKGAQIALDEVYSKLQTDKNIRNVVIHCGVDASATCFRLEERAYNEASFSCPDESGWQPRAVPIDDTKPLDSFLMTSLDIRRAVEELKKKGFDVKCSEDAGRFLCNWVYYQSLTRAQYEPNTKVVFVHFPLHLHSQDIQNYCEFLLQLLNVITIRELATI</sequence>
<dbReference type="InterPro" id="IPR016125">
    <property type="entry name" value="Peptidase_C15-like"/>
</dbReference>
<dbReference type="FunFam" id="3.40.630.20:FF:000003">
    <property type="entry name" value="Pyrrolidone-carboxylate peptidase isoform A"/>
    <property type="match status" value="1"/>
</dbReference>
<keyword evidence="2" id="KW-0963">Cytoplasm</keyword>
<accession>A0AAV9ICX1</accession>
<dbReference type="GO" id="GO:0006508">
    <property type="term" value="P:proteolysis"/>
    <property type="evidence" value="ECO:0007669"/>
    <property type="project" value="UniProtKB-KW"/>
</dbReference>
<dbReference type="GO" id="GO:0005829">
    <property type="term" value="C:cytosol"/>
    <property type="evidence" value="ECO:0007669"/>
    <property type="project" value="InterPro"/>
</dbReference>
<proteinExistence type="inferred from homology"/>
<dbReference type="PANTHER" id="PTHR23402">
    <property type="entry name" value="PROTEASE FAMILY C15 PYROGLUTAMYL-PEPTIDASE I-RELATED"/>
    <property type="match status" value="1"/>
</dbReference>
<keyword evidence="4" id="KW-0378">Hydrolase</keyword>
<keyword evidence="5" id="KW-0788">Thiol protease</keyword>
<evidence type="ECO:0000256" key="1">
    <source>
        <dbReference type="ARBA" id="ARBA00006641"/>
    </source>
</evidence>
<dbReference type="PANTHER" id="PTHR23402:SF1">
    <property type="entry name" value="PYROGLUTAMYL-PEPTIDASE I"/>
    <property type="match status" value="1"/>
</dbReference>
<evidence type="ECO:0008006" key="8">
    <source>
        <dbReference type="Google" id="ProtNLM"/>
    </source>
</evidence>
<protein>
    <recommendedName>
        <fullName evidence="8">Pyrrolidone-carboxylate peptidase</fullName>
    </recommendedName>
</protein>
<dbReference type="Gene3D" id="3.40.630.20">
    <property type="entry name" value="Peptidase C15, pyroglutamyl peptidase I-like"/>
    <property type="match status" value="1"/>
</dbReference>
<evidence type="ECO:0000256" key="4">
    <source>
        <dbReference type="ARBA" id="ARBA00022801"/>
    </source>
</evidence>
<comment type="caution">
    <text evidence="6">The sequence shown here is derived from an EMBL/GenBank/DDBJ whole genome shotgun (WGS) entry which is preliminary data.</text>
</comment>
<keyword evidence="3" id="KW-0645">Protease</keyword>
<organism evidence="6 7">
    <name type="scientific">Galdieria yellowstonensis</name>
    <dbReference type="NCBI Taxonomy" id="3028027"/>
    <lineage>
        <taxon>Eukaryota</taxon>
        <taxon>Rhodophyta</taxon>
        <taxon>Bangiophyceae</taxon>
        <taxon>Galdieriales</taxon>
        <taxon>Galdieriaceae</taxon>
        <taxon>Galdieria</taxon>
    </lineage>
</organism>
<dbReference type="PIRSF" id="PIRSF015592">
    <property type="entry name" value="Prld-crbxl_pptds"/>
    <property type="match status" value="1"/>
</dbReference>
<evidence type="ECO:0000313" key="6">
    <source>
        <dbReference type="EMBL" id="KAK4525264.1"/>
    </source>
</evidence>
<dbReference type="InterPro" id="IPR036440">
    <property type="entry name" value="Peptidase_C15-like_sf"/>
</dbReference>
<dbReference type="GO" id="GO:0016920">
    <property type="term" value="F:pyroglutamyl-peptidase activity"/>
    <property type="evidence" value="ECO:0007669"/>
    <property type="project" value="InterPro"/>
</dbReference>
<evidence type="ECO:0000313" key="7">
    <source>
        <dbReference type="Proteomes" id="UP001300502"/>
    </source>
</evidence>
<dbReference type="Proteomes" id="UP001300502">
    <property type="component" value="Unassembled WGS sequence"/>
</dbReference>
<keyword evidence="7" id="KW-1185">Reference proteome</keyword>
<comment type="similarity">
    <text evidence="1">Belongs to the peptidase C15 family.</text>
</comment>
<evidence type="ECO:0000256" key="3">
    <source>
        <dbReference type="ARBA" id="ARBA00022670"/>
    </source>
</evidence>
<dbReference type="InterPro" id="IPR000816">
    <property type="entry name" value="Peptidase_C15"/>
</dbReference>
<evidence type="ECO:0000256" key="5">
    <source>
        <dbReference type="ARBA" id="ARBA00022807"/>
    </source>
</evidence>
<gene>
    <name evidence="6" type="ORF">GAYE_SCF09G3172</name>
</gene>
<dbReference type="Pfam" id="PF01470">
    <property type="entry name" value="Peptidase_C15"/>
    <property type="match status" value="1"/>
</dbReference>
<evidence type="ECO:0000256" key="2">
    <source>
        <dbReference type="ARBA" id="ARBA00022490"/>
    </source>
</evidence>
<dbReference type="SUPFAM" id="SSF53182">
    <property type="entry name" value="Pyrrolidone carboxyl peptidase (pyroglutamate aminopeptidase)"/>
    <property type="match status" value="1"/>
</dbReference>
<dbReference type="AlphaFoldDB" id="A0AAV9ICX1"/>